<keyword evidence="1" id="KW-1133">Transmembrane helix</keyword>
<protein>
    <submittedName>
        <fullName evidence="2">Hypothetical membrane protein</fullName>
    </submittedName>
</protein>
<comment type="caution">
    <text evidence="2">The sequence shown here is derived from an EMBL/GenBank/DDBJ whole genome shotgun (WGS) entry which is preliminary data.</text>
</comment>
<feature type="transmembrane region" description="Helical" evidence="1">
    <location>
        <begin position="35"/>
        <end position="56"/>
    </location>
</feature>
<dbReference type="EMBL" id="BBSA01000036">
    <property type="protein sequence ID" value="GAM66094.1"/>
    <property type="molecule type" value="Genomic_DNA"/>
</dbReference>
<dbReference type="AlphaFoldDB" id="A0A0B8PTZ1"/>
<evidence type="ECO:0000313" key="3">
    <source>
        <dbReference type="Proteomes" id="UP000031670"/>
    </source>
</evidence>
<organism evidence="2 3">
    <name type="scientific">Vibrio ishigakensis</name>
    <dbReference type="NCBI Taxonomy" id="1481914"/>
    <lineage>
        <taxon>Bacteria</taxon>
        <taxon>Pseudomonadati</taxon>
        <taxon>Pseudomonadota</taxon>
        <taxon>Gammaproteobacteria</taxon>
        <taxon>Vibrionales</taxon>
        <taxon>Vibrionaceae</taxon>
        <taxon>Vibrio</taxon>
    </lineage>
</organism>
<dbReference type="Proteomes" id="UP000031670">
    <property type="component" value="Unassembled WGS sequence"/>
</dbReference>
<proteinExistence type="predicted"/>
<evidence type="ECO:0000313" key="2">
    <source>
        <dbReference type="EMBL" id="GAM66094.1"/>
    </source>
</evidence>
<reference evidence="2 3" key="2">
    <citation type="submission" date="2015-01" db="EMBL/GenBank/DDBJ databases">
        <authorList>
            <consortium name="NBRP consortium"/>
            <person name="Sawabe T."/>
            <person name="Meirelles P."/>
            <person name="Feng G."/>
            <person name="Sayaka M."/>
            <person name="Hattori M."/>
            <person name="Ohkuma M."/>
        </authorList>
    </citation>
    <scope>NUCLEOTIDE SEQUENCE [LARGE SCALE GENOMIC DNA]</scope>
    <source>
        <strain evidence="2 3">JCM19232</strain>
    </source>
</reference>
<evidence type="ECO:0000256" key="1">
    <source>
        <dbReference type="SAM" id="Phobius"/>
    </source>
</evidence>
<feature type="transmembrane region" description="Helical" evidence="1">
    <location>
        <begin position="12"/>
        <end position="29"/>
    </location>
</feature>
<gene>
    <name evidence="2" type="ORF">JCM19232_4485</name>
</gene>
<sequence length="76" mass="8663">MNSSHDYSKQVIDAFIKIVIIGLLLYWCYEILSPFMLLVIWGAIIATALFPVAKMLEGNLKSHKLRQVGYWSCVVC</sequence>
<accession>A0A0B8PTZ1</accession>
<reference evidence="2 3" key="1">
    <citation type="submission" date="2015-01" db="EMBL/GenBank/DDBJ databases">
        <title>Vibrio sp. C5 JCM 19232 whole genome shotgun sequence.</title>
        <authorList>
            <person name="Sawabe T."/>
            <person name="Meirelles P."/>
            <person name="Feng G."/>
            <person name="Sayaka M."/>
            <person name="Hattori M."/>
            <person name="Ohkuma M."/>
        </authorList>
    </citation>
    <scope>NUCLEOTIDE SEQUENCE [LARGE SCALE GENOMIC DNA]</scope>
    <source>
        <strain evidence="2 3">JCM19232</strain>
    </source>
</reference>
<keyword evidence="1" id="KW-0812">Transmembrane</keyword>
<name>A0A0B8PTZ1_9VIBR</name>
<keyword evidence="1" id="KW-0472">Membrane</keyword>